<protein>
    <recommendedName>
        <fullName evidence="20">alpha-1,2-Mannosidase</fullName>
        <ecNumber evidence="20">3.2.1.-</ecNumber>
    </recommendedName>
</protein>
<evidence type="ECO:0000256" key="4">
    <source>
        <dbReference type="ARBA" id="ARBA00007658"/>
    </source>
</evidence>
<dbReference type="InterPro" id="IPR001382">
    <property type="entry name" value="Glyco_hydro_47"/>
</dbReference>
<evidence type="ECO:0000256" key="14">
    <source>
        <dbReference type="ARBA" id="ARBA00023295"/>
    </source>
</evidence>
<comment type="subcellular location">
    <subcellularLocation>
        <location evidence="2">Endoplasmic reticulum membrane</location>
        <topology evidence="2">Single-pass type II membrane protein</topology>
    </subcellularLocation>
</comment>
<dbReference type="Proteomes" id="UP000008144">
    <property type="component" value="Unassembled WGS sequence"/>
</dbReference>
<dbReference type="GO" id="GO:0005789">
    <property type="term" value="C:endoplasmic reticulum membrane"/>
    <property type="evidence" value="ECO:0007669"/>
    <property type="project" value="UniProtKB-SubCell"/>
</dbReference>
<keyword evidence="12" id="KW-0472">Membrane</keyword>
<keyword evidence="13 19" id="KW-1015">Disulfide bond</keyword>
<dbReference type="InParanoid" id="F6VNW9"/>
<evidence type="ECO:0000256" key="2">
    <source>
        <dbReference type="ARBA" id="ARBA00004648"/>
    </source>
</evidence>
<feature type="active site" description="Proton donor" evidence="18">
    <location>
        <position position="91"/>
    </location>
</feature>
<name>F6VNW9_CIOIN</name>
<comment type="pathway">
    <text evidence="3">Protein modification; protein glycosylation.</text>
</comment>
<dbReference type="Gene3D" id="1.50.10.10">
    <property type="match status" value="1"/>
</dbReference>
<dbReference type="InterPro" id="IPR050749">
    <property type="entry name" value="Glycosyl_Hydrolase_47"/>
</dbReference>
<dbReference type="PANTHER" id="PTHR11742:SF55">
    <property type="entry name" value="ENDOPLASMIC RETICULUM MANNOSYL-OLIGOSACCHARIDE 1,2-ALPHA-MANNOSIDASE"/>
    <property type="match status" value="1"/>
</dbReference>
<feature type="disulfide bond" evidence="19">
    <location>
        <begin position="290"/>
        <end position="325"/>
    </location>
</feature>
<dbReference type="STRING" id="7719.ENSCINP00000014246"/>
<dbReference type="FunCoup" id="F6VNW9">
    <property type="interactions" value="436"/>
</dbReference>
<evidence type="ECO:0000256" key="20">
    <source>
        <dbReference type="RuleBase" id="RU361193"/>
    </source>
</evidence>
<dbReference type="GO" id="GO:0036503">
    <property type="term" value="P:ERAD pathway"/>
    <property type="evidence" value="ECO:0000318"/>
    <property type="project" value="GO_Central"/>
</dbReference>
<comment type="similarity">
    <text evidence="4 20">Belongs to the glycosyl hydrolase 47 family.</text>
</comment>
<evidence type="ECO:0000256" key="1">
    <source>
        <dbReference type="ARBA" id="ARBA00001913"/>
    </source>
</evidence>
<dbReference type="PANTHER" id="PTHR11742">
    <property type="entry name" value="MANNOSYL-OLIGOSACCHARIDE ALPHA-1,2-MANNOSIDASE-RELATED"/>
    <property type="match status" value="1"/>
</dbReference>
<keyword evidence="5" id="KW-0812">Transmembrane</keyword>
<evidence type="ECO:0000256" key="15">
    <source>
        <dbReference type="ARBA" id="ARBA00047669"/>
    </source>
</evidence>
<evidence type="ECO:0000256" key="7">
    <source>
        <dbReference type="ARBA" id="ARBA00022801"/>
    </source>
</evidence>
<evidence type="ECO:0000256" key="5">
    <source>
        <dbReference type="ARBA" id="ARBA00022692"/>
    </source>
</evidence>
<dbReference type="Ensembl" id="ENSCINT00000014246.3">
    <property type="protein sequence ID" value="ENSCINP00000014246.3"/>
    <property type="gene ID" value="ENSCING00000006932.3"/>
</dbReference>
<reference evidence="21" key="3">
    <citation type="submission" date="2025-09" db="UniProtKB">
        <authorList>
            <consortium name="Ensembl"/>
        </authorList>
    </citation>
    <scope>IDENTIFICATION</scope>
</reference>
<evidence type="ECO:0000313" key="22">
    <source>
        <dbReference type="Proteomes" id="UP000008144"/>
    </source>
</evidence>
<evidence type="ECO:0000256" key="16">
    <source>
        <dbReference type="ARBA" id="ARBA00048605"/>
    </source>
</evidence>
<sequence>KFPHTEQNERQKFVVDVFLHAWKGYKETAWGHDHAHPISRTYDDWFGVGLTLLDALDTIYIMGLQQEYFAARDWIANTMDFNKDTDVNLFECTIRVLGSMLSAYHLTKDEIYKVKAIDIGERLLPALSRSVSAVPYSDVNLKTGNTHAPKWGPDSTVSEVTTIQIEFRDLSFITGNPKYKDAVDRVSSHIASLNGKKDGLIPMWVNANTGLFRPGGTLTVGARADSYYEYLLKQWIQTGQTETHYLTEYLEAIEGIQKHLVGHSFPNGFTYVGELIGGVTPSAKMDHLACFLPGTLALGSTLISSSHPRQSMEHLQLAKDLTATCHQMYATPTGLSPEITYFNLNQAAKDDLIVKPLDRHNLLRPETVESLFYLWRITKDTKYRDWGWDIVQAFERYTKV</sequence>
<dbReference type="GO" id="GO:0005509">
    <property type="term" value="F:calcium ion binding"/>
    <property type="evidence" value="ECO:0007669"/>
    <property type="project" value="InterPro"/>
</dbReference>
<proteinExistence type="inferred from homology"/>
<keyword evidence="22" id="KW-1185">Reference proteome</keyword>
<keyword evidence="10" id="KW-0735">Signal-anchor</keyword>
<accession>F6VNW9</accession>
<dbReference type="InterPro" id="IPR012341">
    <property type="entry name" value="6hp_glycosidase-like_sf"/>
</dbReference>
<dbReference type="SUPFAM" id="SSF48225">
    <property type="entry name" value="Seven-hairpin glycosidases"/>
    <property type="match status" value="1"/>
</dbReference>
<keyword evidence="7 20" id="KW-0378">Hydrolase</keyword>
<feature type="active site" evidence="18">
    <location>
        <position position="225"/>
    </location>
</feature>
<comment type="catalytic activity">
    <reaction evidence="15">
        <text>N(4)-(alpha-D-Man-(1-&gt;2)-alpha-D-Man-(1-&gt;2)-alpha-D-Man-(1-&gt;3)-[alpha-D-Man-(1-&gt;3)-[alpha-D-Man-(1-&gt;2)-alpha-D-Man-(1-&gt;6)]-alpha-D-Man-(1-&gt;6)]-beta-D-Man-(1-&gt;4)-beta-D-GlcNAc-(1-&gt;4)-beta-D-GlcNAc)-L-asparaginyl-[protein] (N-glucan mannose isomer 8A1,2,3B1,3) + 3 H2O = N(4)-(alpha-D-Man-(1-&gt;3)-[alpha-D-Man-(1-&gt;3)-[alpha-D-Man-(1-&gt;6)]-alpha-D-Man-(1-&gt;6)]-beta-D-Man-(1-&gt;4)-beta-D-GlcNAc-(1-&gt;4)-beta-D-GlcNAc)-L-asparaginyl-[protein] (N-glucan mannose isomer 5A1,2) + 3 beta-D-mannose</text>
        <dbReference type="Rhea" id="RHEA:56028"/>
        <dbReference type="Rhea" id="RHEA-COMP:14358"/>
        <dbReference type="Rhea" id="RHEA-COMP:14367"/>
        <dbReference type="ChEBI" id="CHEBI:15377"/>
        <dbReference type="ChEBI" id="CHEBI:28563"/>
        <dbReference type="ChEBI" id="CHEBI:59087"/>
        <dbReference type="ChEBI" id="CHEBI:60628"/>
        <dbReference type="EC" id="3.2.1.113"/>
    </reaction>
</comment>
<dbReference type="EC" id="3.2.1.-" evidence="20"/>
<dbReference type="Pfam" id="PF01532">
    <property type="entry name" value="Glyco_hydro_47"/>
    <property type="match status" value="1"/>
</dbReference>
<keyword evidence="9" id="KW-0106">Calcium</keyword>
<dbReference type="FunFam" id="1.50.10.10:FF:000010">
    <property type="entry name" value="alpha-1,2-Mannosidase"/>
    <property type="match status" value="1"/>
</dbReference>
<evidence type="ECO:0000256" key="10">
    <source>
        <dbReference type="ARBA" id="ARBA00022968"/>
    </source>
</evidence>
<evidence type="ECO:0000256" key="9">
    <source>
        <dbReference type="ARBA" id="ARBA00022837"/>
    </source>
</evidence>
<reference evidence="22" key="1">
    <citation type="journal article" date="2002" name="Science">
        <title>The draft genome of Ciona intestinalis: insights into chordate and vertebrate origins.</title>
        <authorList>
            <person name="Dehal P."/>
            <person name="Satou Y."/>
            <person name="Campbell R.K."/>
            <person name="Chapman J."/>
            <person name="Degnan B."/>
            <person name="De Tomaso A."/>
            <person name="Davidson B."/>
            <person name="Di Gregorio A."/>
            <person name="Gelpke M."/>
            <person name="Goodstein D.M."/>
            <person name="Harafuji N."/>
            <person name="Hastings K.E."/>
            <person name="Ho I."/>
            <person name="Hotta K."/>
            <person name="Huang W."/>
            <person name="Kawashima T."/>
            <person name="Lemaire P."/>
            <person name="Martinez D."/>
            <person name="Meinertzhagen I.A."/>
            <person name="Necula S."/>
            <person name="Nonaka M."/>
            <person name="Putnam N."/>
            <person name="Rash S."/>
            <person name="Saiga H."/>
            <person name="Satake M."/>
            <person name="Terry A."/>
            <person name="Yamada L."/>
            <person name="Wang H.G."/>
            <person name="Awazu S."/>
            <person name="Azumi K."/>
            <person name="Boore J."/>
            <person name="Branno M."/>
            <person name="Chin-Bow S."/>
            <person name="DeSantis R."/>
            <person name="Doyle S."/>
            <person name="Francino P."/>
            <person name="Keys D.N."/>
            <person name="Haga S."/>
            <person name="Hayashi H."/>
            <person name="Hino K."/>
            <person name="Imai K.S."/>
            <person name="Inaba K."/>
            <person name="Kano S."/>
            <person name="Kobayashi K."/>
            <person name="Kobayashi M."/>
            <person name="Lee B.I."/>
            <person name="Makabe K.W."/>
            <person name="Manohar C."/>
            <person name="Matassi G."/>
            <person name="Medina M."/>
            <person name="Mochizuki Y."/>
            <person name="Mount S."/>
            <person name="Morishita T."/>
            <person name="Miura S."/>
            <person name="Nakayama A."/>
            <person name="Nishizaka S."/>
            <person name="Nomoto H."/>
            <person name="Ohta F."/>
            <person name="Oishi K."/>
            <person name="Rigoutsos I."/>
            <person name="Sano M."/>
            <person name="Sasaki A."/>
            <person name="Sasakura Y."/>
            <person name="Shoguchi E."/>
            <person name="Shin-i T."/>
            <person name="Spagnuolo A."/>
            <person name="Stainier D."/>
            <person name="Suzuki M.M."/>
            <person name="Tassy O."/>
            <person name="Takatori N."/>
            <person name="Tokuoka M."/>
            <person name="Yagi K."/>
            <person name="Yoshizaki F."/>
            <person name="Wada S."/>
            <person name="Zhang C."/>
            <person name="Hyatt P.D."/>
            <person name="Larimer F."/>
            <person name="Detter C."/>
            <person name="Doggett N."/>
            <person name="Glavina T."/>
            <person name="Hawkins T."/>
            <person name="Richardson P."/>
            <person name="Lucas S."/>
            <person name="Kohara Y."/>
            <person name="Levine M."/>
            <person name="Satoh N."/>
            <person name="Rokhsar D.S."/>
        </authorList>
    </citation>
    <scope>NUCLEOTIDE SEQUENCE [LARGE SCALE GENOMIC DNA]</scope>
</reference>
<dbReference type="HOGENOM" id="CLU_003818_3_0_1"/>
<feature type="active site" description="Proton donor" evidence="18">
    <location>
        <position position="338"/>
    </location>
</feature>
<keyword evidence="14 20" id="KW-0326">Glycosidase</keyword>
<evidence type="ECO:0000256" key="18">
    <source>
        <dbReference type="PIRSR" id="PIRSR601382-1"/>
    </source>
</evidence>
<comment type="function">
    <text evidence="17">Involved in glycoprotein quality control targeting of misfolded glycoproteins for degradation. It primarily trims a single alpha-1,2-linked mannose residue from Man(9)GlcNAc(2) to produce Man(8)GlcNAc(2), but at high enzyme concentrations, as found in the ER quality control compartment (ERQC), it further trims the carbohydrates to Man(5-6)GlcNAc(2).</text>
</comment>
<dbReference type="InterPro" id="IPR036026">
    <property type="entry name" value="Seven-hairpin_glycosidases"/>
</dbReference>
<comment type="cofactor">
    <cofactor evidence="1">
        <name>Ca(2+)</name>
        <dbReference type="ChEBI" id="CHEBI:29108"/>
    </cofactor>
</comment>
<feature type="active site" evidence="18">
    <location>
        <position position="366"/>
    </location>
</feature>
<evidence type="ECO:0000256" key="13">
    <source>
        <dbReference type="ARBA" id="ARBA00023157"/>
    </source>
</evidence>
<evidence type="ECO:0000313" key="21">
    <source>
        <dbReference type="Ensembl" id="ENSCINP00000014246.3"/>
    </source>
</evidence>
<dbReference type="GO" id="GO:0005783">
    <property type="term" value="C:endoplasmic reticulum"/>
    <property type="evidence" value="ECO:0000318"/>
    <property type="project" value="GO_Central"/>
</dbReference>
<evidence type="ECO:0000256" key="19">
    <source>
        <dbReference type="PIRSR" id="PIRSR601382-3"/>
    </source>
</evidence>
<evidence type="ECO:0000256" key="12">
    <source>
        <dbReference type="ARBA" id="ARBA00023136"/>
    </source>
</evidence>
<organism evidence="21 22">
    <name type="scientific">Ciona intestinalis</name>
    <name type="common">Transparent sea squirt</name>
    <name type="synonym">Ascidia intestinalis</name>
    <dbReference type="NCBI Taxonomy" id="7719"/>
    <lineage>
        <taxon>Eukaryota</taxon>
        <taxon>Metazoa</taxon>
        <taxon>Chordata</taxon>
        <taxon>Tunicata</taxon>
        <taxon>Ascidiacea</taxon>
        <taxon>Phlebobranchia</taxon>
        <taxon>Cionidae</taxon>
        <taxon>Ciona</taxon>
    </lineage>
</organism>
<dbReference type="GO" id="GO:0004571">
    <property type="term" value="F:mannosyl-oligosaccharide 1,2-alpha-mannosidase activity"/>
    <property type="evidence" value="ECO:0000318"/>
    <property type="project" value="GO_Central"/>
</dbReference>
<dbReference type="GO" id="GO:0005975">
    <property type="term" value="P:carbohydrate metabolic process"/>
    <property type="evidence" value="ECO:0007669"/>
    <property type="project" value="InterPro"/>
</dbReference>
<keyword evidence="11" id="KW-1133">Transmembrane helix</keyword>
<dbReference type="OMA" id="QTETHYL"/>
<keyword evidence="6" id="KW-0479">Metal-binding</keyword>
<evidence type="ECO:0000256" key="3">
    <source>
        <dbReference type="ARBA" id="ARBA00004922"/>
    </source>
</evidence>
<evidence type="ECO:0000256" key="11">
    <source>
        <dbReference type="ARBA" id="ARBA00022989"/>
    </source>
</evidence>
<comment type="catalytic activity">
    <reaction evidence="16">
        <text>N(4)-(alpha-D-Man-(1-&gt;2)-alpha-D-Man-(1-&gt;2)-alpha-D-Man-(1-&gt;3)-[alpha-D-Man-(1-&gt;2)-alpha-D-Man-(1-&gt;3)-[alpha-D-Man-(1-&gt;2)-alpha-D-Man-(1-&gt;6)]-alpha-D-Man-(1-&gt;6)]-beta-D-Man-(1-&gt;4)-beta-D-GlcNAc-(1-&gt;4)-beta-D-GlcNAc)-L-asparaginyl-[protein] (N-glucan mannose isomer 9A1,2,3B1,2,3) + 4 H2O = N(4)-(alpha-D-Man-(1-&gt;3)-[alpha-D-Man-(1-&gt;3)-[alpha-D-Man-(1-&gt;6)]-alpha-D-Man-(1-&gt;6)]-beta-D-Man-(1-&gt;4)-beta-D-GlcNAc-(1-&gt;4)-beta-D-GlcNAc)-L-asparaginyl-[protein] (N-glucan mannose isomer 5A1,2) + 4 beta-D-mannose</text>
        <dbReference type="Rhea" id="RHEA:56008"/>
        <dbReference type="Rhea" id="RHEA-COMP:14356"/>
        <dbReference type="Rhea" id="RHEA-COMP:14367"/>
        <dbReference type="ChEBI" id="CHEBI:15377"/>
        <dbReference type="ChEBI" id="CHEBI:28563"/>
        <dbReference type="ChEBI" id="CHEBI:59087"/>
        <dbReference type="ChEBI" id="CHEBI:139493"/>
        <dbReference type="EC" id="3.2.1.113"/>
    </reaction>
</comment>
<dbReference type="PRINTS" id="PR00747">
    <property type="entry name" value="GLYHDRLASE47"/>
</dbReference>
<dbReference type="AlphaFoldDB" id="F6VNW9"/>
<keyword evidence="8" id="KW-0256">Endoplasmic reticulum</keyword>
<gene>
    <name evidence="21" type="primary">LOC100180827</name>
</gene>
<dbReference type="GO" id="GO:0016020">
    <property type="term" value="C:membrane"/>
    <property type="evidence" value="ECO:0000318"/>
    <property type="project" value="GO_Central"/>
</dbReference>
<reference evidence="21" key="2">
    <citation type="submission" date="2025-08" db="UniProtKB">
        <authorList>
            <consortium name="Ensembl"/>
        </authorList>
    </citation>
    <scope>IDENTIFICATION</scope>
</reference>
<evidence type="ECO:0000256" key="17">
    <source>
        <dbReference type="ARBA" id="ARBA00053655"/>
    </source>
</evidence>
<dbReference type="GeneTree" id="ENSGT00940000155422"/>
<evidence type="ECO:0000256" key="6">
    <source>
        <dbReference type="ARBA" id="ARBA00022723"/>
    </source>
</evidence>
<evidence type="ECO:0000256" key="8">
    <source>
        <dbReference type="ARBA" id="ARBA00022824"/>
    </source>
</evidence>